<keyword evidence="3" id="KW-0349">Heme</keyword>
<keyword evidence="8" id="KW-0732">Signal</keyword>
<keyword evidence="2" id="KW-0575">Peroxidase</keyword>
<gene>
    <name evidence="10" type="ORF">QBC33DRAFT_614142</name>
</gene>
<proteinExistence type="inferred from homology"/>
<dbReference type="AlphaFoldDB" id="A0AAJ0BVA3"/>
<evidence type="ECO:0000256" key="8">
    <source>
        <dbReference type="SAM" id="SignalP"/>
    </source>
</evidence>
<dbReference type="PANTHER" id="PTHR33577">
    <property type="entry name" value="STERIGMATOCYSTIN BIOSYNTHESIS PEROXIDASE STCC-RELATED"/>
    <property type="match status" value="1"/>
</dbReference>
<evidence type="ECO:0000256" key="4">
    <source>
        <dbReference type="ARBA" id="ARBA00022723"/>
    </source>
</evidence>
<dbReference type="InterPro" id="IPR000028">
    <property type="entry name" value="Chloroperoxidase"/>
</dbReference>
<reference evidence="10" key="1">
    <citation type="submission" date="2023-06" db="EMBL/GenBank/DDBJ databases">
        <title>Genome-scale phylogeny and comparative genomics of the fungal order Sordariales.</title>
        <authorList>
            <consortium name="Lawrence Berkeley National Laboratory"/>
            <person name="Hensen N."/>
            <person name="Bonometti L."/>
            <person name="Westerberg I."/>
            <person name="Brannstrom I.O."/>
            <person name="Guillou S."/>
            <person name="Cros-Aarteil S."/>
            <person name="Calhoun S."/>
            <person name="Haridas S."/>
            <person name="Kuo A."/>
            <person name="Mondo S."/>
            <person name="Pangilinan J."/>
            <person name="Riley R."/>
            <person name="Labutti K."/>
            <person name="Andreopoulos B."/>
            <person name="Lipzen A."/>
            <person name="Chen C."/>
            <person name="Yanf M."/>
            <person name="Daum C."/>
            <person name="Ng V."/>
            <person name="Clum A."/>
            <person name="Steindorff A."/>
            <person name="Ohm R."/>
            <person name="Martin F."/>
            <person name="Silar P."/>
            <person name="Natvig D."/>
            <person name="Lalanne C."/>
            <person name="Gautier V."/>
            <person name="Ament-Velasquez S.L."/>
            <person name="Kruys A."/>
            <person name="Hutchinson M.I."/>
            <person name="Powell A.J."/>
            <person name="Barry K."/>
            <person name="Miller A.N."/>
            <person name="Grigoriev I.V."/>
            <person name="Debuchy R."/>
            <person name="Gladieux P."/>
            <person name="Thoren M.H."/>
            <person name="Johannesson H."/>
        </authorList>
    </citation>
    <scope>NUCLEOTIDE SEQUENCE</scope>
    <source>
        <strain evidence="10">8032-3</strain>
    </source>
</reference>
<dbReference type="SUPFAM" id="SSF47571">
    <property type="entry name" value="Cloroperoxidase"/>
    <property type="match status" value="1"/>
</dbReference>
<dbReference type="PROSITE" id="PS51405">
    <property type="entry name" value="HEME_HALOPEROXIDASE"/>
    <property type="match status" value="1"/>
</dbReference>
<evidence type="ECO:0000313" key="10">
    <source>
        <dbReference type="EMBL" id="KAK1762711.1"/>
    </source>
</evidence>
<evidence type="ECO:0000256" key="1">
    <source>
        <dbReference type="ARBA" id="ARBA00001970"/>
    </source>
</evidence>
<feature type="domain" description="Heme haloperoxidase family profile" evidence="9">
    <location>
        <begin position="24"/>
        <end position="231"/>
    </location>
</feature>
<comment type="cofactor">
    <cofactor evidence="1">
        <name>heme b</name>
        <dbReference type="ChEBI" id="CHEBI:60344"/>
    </cofactor>
</comment>
<name>A0AAJ0BVA3_9PEZI</name>
<dbReference type="Gene3D" id="1.10.489.10">
    <property type="entry name" value="Chloroperoxidase-like"/>
    <property type="match status" value="1"/>
</dbReference>
<protein>
    <submittedName>
        <fullName evidence="10">Cloroperoxidase</fullName>
    </submittedName>
</protein>
<dbReference type="RefSeq" id="XP_060278924.1">
    <property type="nucleotide sequence ID" value="XM_060432575.1"/>
</dbReference>
<dbReference type="Pfam" id="PF01328">
    <property type="entry name" value="Peroxidase_2"/>
    <property type="match status" value="1"/>
</dbReference>
<dbReference type="GO" id="GO:0046872">
    <property type="term" value="F:metal ion binding"/>
    <property type="evidence" value="ECO:0007669"/>
    <property type="project" value="UniProtKB-KW"/>
</dbReference>
<evidence type="ECO:0000256" key="5">
    <source>
        <dbReference type="ARBA" id="ARBA00023002"/>
    </source>
</evidence>
<feature type="signal peptide" evidence="8">
    <location>
        <begin position="1"/>
        <end position="22"/>
    </location>
</feature>
<keyword evidence="5" id="KW-0560">Oxidoreductase</keyword>
<dbReference type="Proteomes" id="UP001244011">
    <property type="component" value="Unassembled WGS sequence"/>
</dbReference>
<evidence type="ECO:0000313" key="11">
    <source>
        <dbReference type="Proteomes" id="UP001244011"/>
    </source>
</evidence>
<dbReference type="GO" id="GO:0004601">
    <property type="term" value="F:peroxidase activity"/>
    <property type="evidence" value="ECO:0007669"/>
    <property type="project" value="UniProtKB-KW"/>
</dbReference>
<dbReference type="PANTHER" id="PTHR33577:SF7">
    <property type="entry name" value="HEME HALOPEROXIDASE FAMILY PROFILE DOMAIN-CONTAINING PROTEIN"/>
    <property type="match status" value="1"/>
</dbReference>
<evidence type="ECO:0000259" key="9">
    <source>
        <dbReference type="PROSITE" id="PS51405"/>
    </source>
</evidence>
<evidence type="ECO:0000256" key="2">
    <source>
        <dbReference type="ARBA" id="ARBA00022559"/>
    </source>
</evidence>
<evidence type="ECO:0000256" key="7">
    <source>
        <dbReference type="ARBA" id="ARBA00025795"/>
    </source>
</evidence>
<sequence>MKPTFLHIATGILPLFARSSWSACPSGWQPPGPDDVRAPCPMLNSLANHGFLPHNGKDISEDVTIKALKTALNFDEPLGQFLFESAITANPDPNATTFSLDHLNQHDILEHDASLSRADAFFADAHIFNQTIFDETRSYWTGDVIDLHMAAASRHARVITSAITNPTFTLSELGSNFSYGETAAYIIVFGDRSSATAPKALVEYLFENERLPYELGWSKQEVPITTDDLLDMMGRIVNVTGSSPEEAANIVKRGDIHAGLPIVG</sequence>
<dbReference type="GeneID" id="85315762"/>
<evidence type="ECO:0000256" key="3">
    <source>
        <dbReference type="ARBA" id="ARBA00022617"/>
    </source>
</evidence>
<keyword evidence="6" id="KW-0408">Iron</keyword>
<accession>A0AAJ0BVA3</accession>
<comment type="similarity">
    <text evidence="7">Belongs to the chloroperoxidase family.</text>
</comment>
<evidence type="ECO:0000256" key="6">
    <source>
        <dbReference type="ARBA" id="ARBA00023004"/>
    </source>
</evidence>
<feature type="chain" id="PRO_5042546798" evidence="8">
    <location>
        <begin position="23"/>
        <end position="264"/>
    </location>
</feature>
<organism evidence="10 11">
    <name type="scientific">Phialemonium atrogriseum</name>
    <dbReference type="NCBI Taxonomy" id="1093897"/>
    <lineage>
        <taxon>Eukaryota</taxon>
        <taxon>Fungi</taxon>
        <taxon>Dikarya</taxon>
        <taxon>Ascomycota</taxon>
        <taxon>Pezizomycotina</taxon>
        <taxon>Sordariomycetes</taxon>
        <taxon>Sordariomycetidae</taxon>
        <taxon>Cephalothecales</taxon>
        <taxon>Cephalothecaceae</taxon>
        <taxon>Phialemonium</taxon>
    </lineage>
</organism>
<comment type="caution">
    <text evidence="10">The sequence shown here is derived from an EMBL/GenBank/DDBJ whole genome shotgun (WGS) entry which is preliminary data.</text>
</comment>
<keyword evidence="4" id="KW-0479">Metal-binding</keyword>
<dbReference type="InterPro" id="IPR036851">
    <property type="entry name" value="Chloroperoxidase-like_sf"/>
</dbReference>
<keyword evidence="11" id="KW-1185">Reference proteome</keyword>
<dbReference type="EMBL" id="MU839034">
    <property type="protein sequence ID" value="KAK1762711.1"/>
    <property type="molecule type" value="Genomic_DNA"/>
</dbReference>